<dbReference type="GO" id="GO:0009288">
    <property type="term" value="C:bacterial-type flagellum"/>
    <property type="evidence" value="ECO:0007669"/>
    <property type="project" value="TreeGrafter"/>
</dbReference>
<feature type="region of interest" description="Disordered" evidence="2">
    <location>
        <begin position="1"/>
        <end position="38"/>
    </location>
</feature>
<dbReference type="SUPFAM" id="SSF117143">
    <property type="entry name" value="Flagellar hook protein flgE"/>
    <property type="match status" value="1"/>
</dbReference>
<keyword evidence="4" id="KW-0969">Cilium</keyword>
<dbReference type="PANTHER" id="PTHR30435:SF19">
    <property type="entry name" value="FLAGELLAR BASAL-BODY ROD PROTEIN FLGG"/>
    <property type="match status" value="1"/>
</dbReference>
<dbReference type="InterPro" id="IPR037925">
    <property type="entry name" value="FlgE/F/G-like"/>
</dbReference>
<dbReference type="InterPro" id="IPR010930">
    <property type="entry name" value="Flg_bb/hook_C_dom"/>
</dbReference>
<keyword evidence="4" id="KW-0966">Cell projection</keyword>
<organism evidence="4">
    <name type="scientific">hydrothermal vent metagenome</name>
    <dbReference type="NCBI Taxonomy" id="652676"/>
    <lineage>
        <taxon>unclassified sequences</taxon>
        <taxon>metagenomes</taxon>
        <taxon>ecological metagenomes</taxon>
    </lineage>
</organism>
<accession>A0A3B1BYS9</accession>
<evidence type="ECO:0000256" key="2">
    <source>
        <dbReference type="SAM" id="MobiDB-lite"/>
    </source>
</evidence>
<comment type="similarity">
    <text evidence="1">Belongs to the flagella basal body rod proteins family.</text>
</comment>
<evidence type="ECO:0000313" key="4">
    <source>
        <dbReference type="EMBL" id="VAX16984.1"/>
    </source>
</evidence>
<keyword evidence="4" id="KW-0282">Flagellum</keyword>
<dbReference type="NCBIfam" id="TIGR03506">
    <property type="entry name" value="FlgEFG_subfam"/>
    <property type="match status" value="1"/>
</dbReference>
<dbReference type="Pfam" id="PF06429">
    <property type="entry name" value="Flg_bbr_C"/>
    <property type="match status" value="1"/>
</dbReference>
<gene>
    <name evidence="4" type="ORF">MNBD_NITROSPINAE01-28</name>
</gene>
<dbReference type="InterPro" id="IPR020013">
    <property type="entry name" value="Flagellar_FlgE/F/G"/>
</dbReference>
<feature type="non-terminal residue" evidence="4">
    <location>
        <position position="1"/>
    </location>
</feature>
<dbReference type="PANTHER" id="PTHR30435">
    <property type="entry name" value="FLAGELLAR PROTEIN"/>
    <property type="match status" value="1"/>
</dbReference>
<protein>
    <submittedName>
        <fullName evidence="4">Flagellar basal-body rod protein FlgG</fullName>
    </submittedName>
</protein>
<evidence type="ECO:0000256" key="1">
    <source>
        <dbReference type="ARBA" id="ARBA00009677"/>
    </source>
</evidence>
<feature type="domain" description="Flagellar basal-body/hook protein C-terminal" evidence="3">
    <location>
        <begin position="40"/>
        <end position="82"/>
    </location>
</feature>
<proteinExistence type="inferred from homology"/>
<sequence>FNNPGGLERGGNNVYYETSASGQPVTGQPGTGGLGEIYPNALEQSNVDLGEEMVNLIQNEHGFKAQLKTIQTTDEMLGSILDIKG</sequence>
<evidence type="ECO:0000259" key="3">
    <source>
        <dbReference type="Pfam" id="PF06429"/>
    </source>
</evidence>
<dbReference type="EMBL" id="UOGC01000041">
    <property type="protein sequence ID" value="VAX16984.1"/>
    <property type="molecule type" value="Genomic_DNA"/>
</dbReference>
<reference evidence="4" key="1">
    <citation type="submission" date="2018-06" db="EMBL/GenBank/DDBJ databases">
        <authorList>
            <person name="Zhirakovskaya E."/>
        </authorList>
    </citation>
    <scope>NUCLEOTIDE SEQUENCE</scope>
</reference>
<name>A0A3B1BYS9_9ZZZZ</name>
<dbReference type="GO" id="GO:0071978">
    <property type="term" value="P:bacterial-type flagellum-dependent swarming motility"/>
    <property type="evidence" value="ECO:0007669"/>
    <property type="project" value="TreeGrafter"/>
</dbReference>
<dbReference type="AlphaFoldDB" id="A0A3B1BYS9"/>